<gene>
    <name evidence="3" type="ORF">AOQ84DRAFT_435255</name>
</gene>
<feature type="compositionally biased region" description="Basic and acidic residues" evidence="1">
    <location>
        <begin position="439"/>
        <end position="452"/>
    </location>
</feature>
<name>A0A8E2FD85_9PEZI</name>
<feature type="region of interest" description="Disordered" evidence="1">
    <location>
        <begin position="1"/>
        <end position="38"/>
    </location>
</feature>
<accession>A0A8E2FD85</accession>
<feature type="compositionally biased region" description="Basic and acidic residues" evidence="1">
    <location>
        <begin position="560"/>
        <end position="570"/>
    </location>
</feature>
<dbReference type="InterPro" id="IPR013948">
    <property type="entry name" value="DNA_replication_reg_Sld3_C"/>
</dbReference>
<dbReference type="PANTHER" id="PTHR28067">
    <property type="entry name" value="DNA REPLICATION REGULATOR SLD3"/>
    <property type="match status" value="1"/>
</dbReference>
<dbReference type="PANTHER" id="PTHR28067:SF1">
    <property type="entry name" value="DNA REPLICATION REGULATOR SLD3"/>
    <property type="match status" value="1"/>
</dbReference>
<dbReference type="InterPro" id="IPR042511">
    <property type="entry name" value="Sld3"/>
</dbReference>
<keyword evidence="4" id="KW-1185">Reference proteome</keyword>
<dbReference type="Gene3D" id="1.20.58.2130">
    <property type="match status" value="1"/>
</dbReference>
<evidence type="ECO:0000259" key="2">
    <source>
        <dbReference type="Pfam" id="PF08639"/>
    </source>
</evidence>
<feature type="domain" description="DNA replication regulator Sld3 C-terminal" evidence="2">
    <location>
        <begin position="257"/>
        <end position="796"/>
    </location>
</feature>
<feature type="region of interest" description="Disordered" evidence="1">
    <location>
        <begin position="823"/>
        <end position="848"/>
    </location>
</feature>
<dbReference type="OrthoDB" id="5395343at2759"/>
<dbReference type="GO" id="GO:0031261">
    <property type="term" value="C:DNA replication preinitiation complex"/>
    <property type="evidence" value="ECO:0007669"/>
    <property type="project" value="TreeGrafter"/>
</dbReference>
<feature type="region of interest" description="Disordered" evidence="1">
    <location>
        <begin position="428"/>
        <end position="455"/>
    </location>
</feature>
<feature type="region of interest" description="Disordered" evidence="1">
    <location>
        <begin position="736"/>
        <end position="795"/>
    </location>
</feature>
<dbReference type="EMBL" id="KV748494">
    <property type="protein sequence ID" value="OCL15031.1"/>
    <property type="molecule type" value="Genomic_DNA"/>
</dbReference>
<dbReference type="GO" id="GO:0006270">
    <property type="term" value="P:DNA replication initiation"/>
    <property type="evidence" value="ECO:0007669"/>
    <property type="project" value="InterPro"/>
</dbReference>
<feature type="compositionally biased region" description="Polar residues" evidence="1">
    <location>
        <begin position="826"/>
        <end position="848"/>
    </location>
</feature>
<evidence type="ECO:0000256" key="1">
    <source>
        <dbReference type="SAM" id="MobiDB-lite"/>
    </source>
</evidence>
<sequence length="967" mass="106432">MSHSNTANLSKSPELSSKRDNTFESLKPPLSNKRKRDTAIDLQSLSDPFVIRPCPGSPCEQPSTFTPIRLIPRSHIPLALLDLVGSSSEFLSSRLFSAHIEVLEQDNGSENEEAGSPKVLIARFETDRSMYTVERVQKDMYGLCKLASWLKERDISDLVVFSQNYPIAAFQRNIASHNAKDWWHQAALDGDRISELDKRLPKRLRASMMRPTKVQPVPTLSIDKEHPSTGALPDVTRDISVEQPPISTEEPLSGPQICENLASQYLEALYLSKTSLAYFAKGPISRARAAFTSAGAACLPVYELTSFLRSILLTHSSMDKKYREKLPEIIRAVPPGSVSDDEAGGNGFAKIKKGKSKRMRLSKDGMYPYEEQYVKKWWLSDVSGLQGYGEETYEERLKRRISDLRIRETLAQLIFMLEILALEALPTHREPQPEDDERYNESRGLKDPEAKPNKKKRKKLQDIKLLIDLLLDKLCIWQSVEEDESISFQAKPSKYSESLDTNSIKAVNGDRLRSFCVEVIVPFYMSRLPEQAASINKKLGGPVATSPKRKAIKPPITSRRPGESGEPDPKKSRRSLGRTPTDTTKQTSQRPTPSLHRSATDSALIPSLKREGSEVPLSAIPFQRSPSTASSRQALSQFKRLSQREVDLSTKSAATEAKLKQKKRVEDELKEAISTLKKPNRGAAVGGYIDEVESRGLGVIGRSKRPANPSRKALQTVQVTATPKRVRRPKDIVQATPTHHHTPFNRIGHGELVPPPSSFRIPSSAVRPPPSFVPRPDLHSISRPENGQVVAETPSRGSRKTVSFFTNAAQLEKRTEVNTRPHFSLSHCSTGASPSKKTSGDTTIFQTPSKPRAHRLDVGTQDINTSTVFATPVKTGFSTAVAATPGAKSAAIFDTPVKATVPAPTSIFTTGSGSPKGSIFATPVGPVSKVATAVATAPMASTSDTLQETGKGKSIYDALGWDDDDIS</sequence>
<evidence type="ECO:0000313" key="4">
    <source>
        <dbReference type="Proteomes" id="UP000250140"/>
    </source>
</evidence>
<dbReference type="Proteomes" id="UP000250140">
    <property type="component" value="Unassembled WGS sequence"/>
</dbReference>
<evidence type="ECO:0000313" key="3">
    <source>
        <dbReference type="EMBL" id="OCL15031.1"/>
    </source>
</evidence>
<organism evidence="3 4">
    <name type="scientific">Glonium stellatum</name>
    <dbReference type="NCBI Taxonomy" id="574774"/>
    <lineage>
        <taxon>Eukaryota</taxon>
        <taxon>Fungi</taxon>
        <taxon>Dikarya</taxon>
        <taxon>Ascomycota</taxon>
        <taxon>Pezizomycotina</taxon>
        <taxon>Dothideomycetes</taxon>
        <taxon>Pleosporomycetidae</taxon>
        <taxon>Gloniales</taxon>
        <taxon>Gloniaceae</taxon>
        <taxon>Glonium</taxon>
    </lineage>
</organism>
<feature type="compositionally biased region" description="Polar residues" evidence="1">
    <location>
        <begin position="1"/>
        <end position="15"/>
    </location>
</feature>
<protein>
    <recommendedName>
        <fullName evidence="2">DNA replication regulator Sld3 C-terminal domain-containing protein</fullName>
    </recommendedName>
</protein>
<dbReference type="Pfam" id="PF08639">
    <property type="entry name" value="Sld3_STD"/>
    <property type="match status" value="1"/>
</dbReference>
<feature type="region of interest" description="Disordered" evidence="1">
    <location>
        <begin position="538"/>
        <end position="606"/>
    </location>
</feature>
<proteinExistence type="predicted"/>
<reference evidence="3 4" key="1">
    <citation type="journal article" date="2016" name="Nat. Commun.">
        <title>Ectomycorrhizal ecology is imprinted in the genome of the dominant symbiotic fungus Cenococcum geophilum.</title>
        <authorList>
            <consortium name="DOE Joint Genome Institute"/>
            <person name="Peter M."/>
            <person name="Kohler A."/>
            <person name="Ohm R.A."/>
            <person name="Kuo A."/>
            <person name="Krutzmann J."/>
            <person name="Morin E."/>
            <person name="Arend M."/>
            <person name="Barry K.W."/>
            <person name="Binder M."/>
            <person name="Choi C."/>
            <person name="Clum A."/>
            <person name="Copeland A."/>
            <person name="Grisel N."/>
            <person name="Haridas S."/>
            <person name="Kipfer T."/>
            <person name="LaButti K."/>
            <person name="Lindquist E."/>
            <person name="Lipzen A."/>
            <person name="Maire R."/>
            <person name="Meier B."/>
            <person name="Mihaltcheva S."/>
            <person name="Molinier V."/>
            <person name="Murat C."/>
            <person name="Poggeler S."/>
            <person name="Quandt C.A."/>
            <person name="Sperisen C."/>
            <person name="Tritt A."/>
            <person name="Tisserant E."/>
            <person name="Crous P.W."/>
            <person name="Henrissat B."/>
            <person name="Nehls U."/>
            <person name="Egli S."/>
            <person name="Spatafora J.W."/>
            <person name="Grigoriev I.V."/>
            <person name="Martin F.M."/>
        </authorList>
    </citation>
    <scope>NUCLEOTIDE SEQUENCE [LARGE SCALE GENOMIC DNA]</scope>
    <source>
        <strain evidence="3 4">CBS 207.34</strain>
    </source>
</reference>
<feature type="compositionally biased region" description="Polar residues" evidence="1">
    <location>
        <begin position="578"/>
        <end position="601"/>
    </location>
</feature>
<dbReference type="AlphaFoldDB" id="A0A8E2FD85"/>